<feature type="signal peptide" evidence="17">
    <location>
        <begin position="1"/>
        <end position="23"/>
    </location>
</feature>
<feature type="region of interest" description="Disordered" evidence="16">
    <location>
        <begin position="329"/>
        <end position="451"/>
    </location>
</feature>
<dbReference type="Pfam" id="PF02732">
    <property type="entry name" value="ERCC4"/>
    <property type="match status" value="1"/>
</dbReference>
<keyword evidence="6 15" id="KW-0479">Metal-binding</keyword>
<keyword evidence="5 15" id="KW-0540">Nuclease</keyword>
<dbReference type="GO" id="GO:0005634">
    <property type="term" value="C:nucleus"/>
    <property type="evidence" value="ECO:0007669"/>
    <property type="project" value="UniProtKB-SubCell"/>
</dbReference>
<dbReference type="GO" id="GO:0048257">
    <property type="term" value="F:3'-flap endonuclease activity"/>
    <property type="evidence" value="ECO:0007669"/>
    <property type="project" value="TreeGrafter"/>
</dbReference>
<dbReference type="EMBL" id="JALJOR010000001">
    <property type="protein sequence ID" value="KAK9828498.1"/>
    <property type="molecule type" value="Genomic_DNA"/>
</dbReference>
<dbReference type="InterPro" id="IPR042530">
    <property type="entry name" value="EME1/EME2_C"/>
</dbReference>
<evidence type="ECO:0000313" key="20">
    <source>
        <dbReference type="Proteomes" id="UP001489004"/>
    </source>
</evidence>
<keyword evidence="20" id="KW-1185">Reference proteome</keyword>
<dbReference type="PANTHER" id="PTHR13451">
    <property type="entry name" value="CLASS II CROSSOVER JUNCTION ENDONUCLEASE MUS81"/>
    <property type="match status" value="1"/>
</dbReference>
<keyword evidence="13 15" id="KW-0539">Nucleus</keyword>
<evidence type="ECO:0000256" key="11">
    <source>
        <dbReference type="ARBA" id="ARBA00023172"/>
    </source>
</evidence>
<sequence length="771" mass="83031">MRAGARNILLVLFFRELKEDAKAKESLDDNWLRVVGRAGKSLAQHPSRIYTDAQLGAVQNIGPRLKQIVKDNLWVLYPPDPPSEQELQEEAEQEQAQRRQKQAEKEERRRKRTAEKEQQRRADACGVAGVDALGVPAVGYGGSSAAGAGEAEEAGGPKRKKQKTAKEPKAKKSYCPGLGTANYAFLVELFKAHHNGEEFLSKKQLMDRAGASGLSNKPIYGSQPAHGVAGVQQFTYDGWSNMKTLVNGDPPLVISYSGEGVFDLSGDMEAPARTGHGVGSSREAKDAGISDEDLARMLEMGYSIESATKALRGNRTVAEAVEVIEISDSDDDDVGKRPSPAPAAKVTGGLLARLESRGSGTARAGLPPRPTASSGAGRTGSGPLSGRAPPVPAAPAASRHASGPPGQASAAASQQNGGGNGDVGTRRLSTGSQQASGSGRLTRDVARHGEAHTSSAYRGIWNLPPFGGQYGMTETDVRLPPLSQGRRFGDEYEVVLILDQREQFSRAGGAGRTESLMQHVQAMTNQGLKLEVRQLEVGDALWVARSLRSPGAEYVLDFIVERKSAGDLEASILDARYEKQKYHLRRCGVRHVLYLLEGDPDQRLRPQHLKTACMTTDIIDGFRVMRTESIGATVRLYKALTDTIKGFYAPLSSSSLEVQRGGQPLVSFAAFKTQTIAVKKTTVRDIWGLMLTAVPGVGPDMAEAVLRKYPTPRSLFEAYRSTMLAARARNLDVTAAANKLLLGTEISKGRAFSINQSTKVFSTLFANAWQL</sequence>
<comment type="subcellular location">
    <subcellularLocation>
        <location evidence="2 15">Nucleus</location>
    </subcellularLocation>
</comment>
<evidence type="ECO:0000256" key="9">
    <source>
        <dbReference type="ARBA" id="ARBA00022801"/>
    </source>
</evidence>
<comment type="cofactor">
    <cofactor evidence="1 15">
        <name>Mg(2+)</name>
        <dbReference type="ChEBI" id="CHEBI:18420"/>
    </cofactor>
</comment>
<reference evidence="19 20" key="1">
    <citation type="journal article" date="2024" name="Nat. Commun.">
        <title>Phylogenomics reveals the evolutionary origins of lichenization in chlorophyte algae.</title>
        <authorList>
            <person name="Puginier C."/>
            <person name="Libourel C."/>
            <person name="Otte J."/>
            <person name="Skaloud P."/>
            <person name="Haon M."/>
            <person name="Grisel S."/>
            <person name="Petersen M."/>
            <person name="Berrin J.G."/>
            <person name="Delaux P.M."/>
            <person name="Dal Grande F."/>
            <person name="Keller J."/>
        </authorList>
    </citation>
    <scope>NUCLEOTIDE SEQUENCE [LARGE SCALE GENOMIC DNA]</scope>
    <source>
        <strain evidence="19 20">SAG 2043</strain>
    </source>
</reference>
<feature type="chain" id="PRO_5043486417" description="Crossover junction endonuclease MUS81" evidence="17">
    <location>
        <begin position="24"/>
        <end position="771"/>
    </location>
</feature>
<evidence type="ECO:0000259" key="18">
    <source>
        <dbReference type="SMART" id="SM00891"/>
    </source>
</evidence>
<evidence type="ECO:0000256" key="13">
    <source>
        <dbReference type="ARBA" id="ARBA00023242"/>
    </source>
</evidence>
<dbReference type="GO" id="GO:0046872">
    <property type="term" value="F:metal ion binding"/>
    <property type="evidence" value="ECO:0007669"/>
    <property type="project" value="UniProtKB-UniRule"/>
</dbReference>
<comment type="subunit">
    <text evidence="15">Interacts with EME1.</text>
</comment>
<comment type="caution">
    <text evidence="19">The sequence shown here is derived from an EMBL/GenBank/DDBJ whole genome shotgun (WGS) entry which is preliminary data.</text>
</comment>
<dbReference type="SMART" id="SM00891">
    <property type="entry name" value="ERCC4"/>
    <property type="match status" value="1"/>
</dbReference>
<keyword evidence="9 15" id="KW-0378">Hydrolase</keyword>
<dbReference type="AlphaFoldDB" id="A0AAW1R3Y3"/>
<feature type="compositionally biased region" description="Basic and acidic residues" evidence="16">
    <location>
        <begin position="95"/>
        <end position="107"/>
    </location>
</feature>
<dbReference type="GO" id="GO:0048476">
    <property type="term" value="C:Holliday junction resolvase complex"/>
    <property type="evidence" value="ECO:0007669"/>
    <property type="project" value="UniProtKB-UniRule"/>
</dbReference>
<dbReference type="InterPro" id="IPR036388">
    <property type="entry name" value="WH-like_DNA-bd_sf"/>
</dbReference>
<organism evidence="19 20">
    <name type="scientific">[Myrmecia] bisecta</name>
    <dbReference type="NCBI Taxonomy" id="41462"/>
    <lineage>
        <taxon>Eukaryota</taxon>
        <taxon>Viridiplantae</taxon>
        <taxon>Chlorophyta</taxon>
        <taxon>core chlorophytes</taxon>
        <taxon>Trebouxiophyceae</taxon>
        <taxon>Trebouxiales</taxon>
        <taxon>Trebouxiaceae</taxon>
        <taxon>Myrmecia</taxon>
    </lineage>
</organism>
<evidence type="ECO:0000256" key="17">
    <source>
        <dbReference type="SAM" id="SignalP"/>
    </source>
</evidence>
<dbReference type="EC" id="3.1.22.-" evidence="15"/>
<dbReference type="CDD" id="cd21036">
    <property type="entry name" value="WH_MUS81"/>
    <property type="match status" value="1"/>
</dbReference>
<dbReference type="Gene3D" id="3.40.50.10130">
    <property type="match status" value="1"/>
</dbReference>
<keyword evidence="8 15" id="KW-0227">DNA damage</keyword>
<dbReference type="GO" id="GO:0003677">
    <property type="term" value="F:DNA binding"/>
    <property type="evidence" value="ECO:0007669"/>
    <property type="project" value="UniProtKB-UniRule"/>
</dbReference>
<feature type="region of interest" description="Disordered" evidence="16">
    <location>
        <begin position="144"/>
        <end position="173"/>
    </location>
</feature>
<evidence type="ECO:0000256" key="12">
    <source>
        <dbReference type="ARBA" id="ARBA00023204"/>
    </source>
</evidence>
<gene>
    <name evidence="19" type="ORF">WJX72_000382</name>
</gene>
<evidence type="ECO:0000256" key="7">
    <source>
        <dbReference type="ARBA" id="ARBA00022759"/>
    </source>
</evidence>
<dbReference type="PANTHER" id="PTHR13451:SF0">
    <property type="entry name" value="CROSSOVER JUNCTION ENDONUCLEASE MUS81"/>
    <property type="match status" value="1"/>
</dbReference>
<evidence type="ECO:0000256" key="4">
    <source>
        <dbReference type="ARBA" id="ARBA00017114"/>
    </source>
</evidence>
<dbReference type="InterPro" id="IPR033309">
    <property type="entry name" value="Mus81"/>
</dbReference>
<dbReference type="SUPFAM" id="SSF52980">
    <property type="entry name" value="Restriction endonuclease-like"/>
    <property type="match status" value="1"/>
</dbReference>
<feature type="compositionally biased region" description="Low complexity" evidence="16">
    <location>
        <begin position="371"/>
        <end position="415"/>
    </location>
</feature>
<evidence type="ECO:0000256" key="3">
    <source>
        <dbReference type="ARBA" id="ARBA00010015"/>
    </source>
</evidence>
<comment type="similarity">
    <text evidence="3 15">Belongs to the XPF family.</text>
</comment>
<dbReference type="GO" id="GO:0008821">
    <property type="term" value="F:crossover junction DNA endonuclease activity"/>
    <property type="evidence" value="ECO:0007669"/>
    <property type="project" value="UniProtKB-UniRule"/>
</dbReference>
<keyword evidence="12 15" id="KW-0234">DNA repair</keyword>
<feature type="region of interest" description="Disordered" evidence="16">
    <location>
        <begin position="77"/>
        <end position="122"/>
    </location>
</feature>
<keyword evidence="11 15" id="KW-0233">DNA recombination</keyword>
<evidence type="ECO:0000256" key="2">
    <source>
        <dbReference type="ARBA" id="ARBA00004123"/>
    </source>
</evidence>
<evidence type="ECO:0000256" key="5">
    <source>
        <dbReference type="ARBA" id="ARBA00022722"/>
    </source>
</evidence>
<evidence type="ECO:0000256" key="1">
    <source>
        <dbReference type="ARBA" id="ARBA00001946"/>
    </source>
</evidence>
<keyword evidence="10 15" id="KW-0460">Magnesium</keyword>
<dbReference type="FunFam" id="3.40.50.10130:FF:000005">
    <property type="entry name" value="crossover junction endonuclease MUS81 isoform X1"/>
    <property type="match status" value="1"/>
</dbReference>
<dbReference type="InterPro" id="IPR047416">
    <property type="entry name" value="XPF_nuclease_Mus81"/>
</dbReference>
<keyword evidence="7 15" id="KW-0255">Endonuclease</keyword>
<protein>
    <recommendedName>
        <fullName evidence="4 15">Crossover junction endonuclease MUS81</fullName>
        <ecNumber evidence="15">3.1.22.-</ecNumber>
    </recommendedName>
</protein>
<comment type="function">
    <text evidence="15">Interacts with EME1 to form a DNA structure-specific endonuclease with substrate preference for branched DNA structures with a 5'-end at the branch nick. Typical substrates include 3'-flap structures, D-loops, replication forks and nicked Holliday junctions. May be required in mitosis for the processing of stalled or collapsed replication fork intermediates. May be required in meiosis for the repair of meiosis-specific double strand breaks subsequent to single-end invasion (SEI).</text>
</comment>
<accession>A0AAW1R3Y3</accession>
<evidence type="ECO:0000313" key="19">
    <source>
        <dbReference type="EMBL" id="KAK9828498.1"/>
    </source>
</evidence>
<keyword evidence="17" id="KW-0732">Signal</keyword>
<feature type="domain" description="ERCC4" evidence="18">
    <location>
        <begin position="495"/>
        <end position="600"/>
    </location>
</feature>
<proteinExistence type="inferred from homology"/>
<dbReference type="InterPro" id="IPR006166">
    <property type="entry name" value="ERCC4_domain"/>
</dbReference>
<evidence type="ECO:0000256" key="8">
    <source>
        <dbReference type="ARBA" id="ARBA00022763"/>
    </source>
</evidence>
<name>A0AAW1R3Y3_9CHLO</name>
<feature type="compositionally biased region" description="Polar residues" evidence="16">
    <location>
        <begin position="427"/>
        <end position="439"/>
    </location>
</feature>
<dbReference type="Gene3D" id="1.10.10.10">
    <property type="entry name" value="Winged helix-like DNA-binding domain superfamily/Winged helix DNA-binding domain"/>
    <property type="match status" value="1"/>
</dbReference>
<dbReference type="CDD" id="cd20074">
    <property type="entry name" value="XPF_nuclease_Mus81"/>
    <property type="match status" value="1"/>
</dbReference>
<feature type="compositionally biased region" description="Basic and acidic residues" evidence="16">
    <location>
        <begin position="441"/>
        <end position="451"/>
    </location>
</feature>
<dbReference type="InterPro" id="IPR011335">
    <property type="entry name" value="Restrct_endonuc-II-like"/>
</dbReference>
<evidence type="ECO:0000256" key="6">
    <source>
        <dbReference type="ARBA" id="ARBA00022723"/>
    </source>
</evidence>
<evidence type="ECO:0000256" key="10">
    <source>
        <dbReference type="ARBA" id="ARBA00022842"/>
    </source>
</evidence>
<dbReference type="Proteomes" id="UP001489004">
    <property type="component" value="Unassembled WGS sequence"/>
</dbReference>
<dbReference type="GO" id="GO:0006308">
    <property type="term" value="P:DNA catabolic process"/>
    <property type="evidence" value="ECO:0007669"/>
    <property type="project" value="UniProtKB-UniRule"/>
</dbReference>
<dbReference type="GO" id="GO:0000712">
    <property type="term" value="P:resolution of meiotic recombination intermediates"/>
    <property type="evidence" value="ECO:0007669"/>
    <property type="project" value="TreeGrafter"/>
</dbReference>
<keyword evidence="14" id="KW-0469">Meiosis</keyword>
<dbReference type="GO" id="GO:0031573">
    <property type="term" value="P:mitotic intra-S DNA damage checkpoint signaling"/>
    <property type="evidence" value="ECO:0007669"/>
    <property type="project" value="TreeGrafter"/>
</dbReference>
<dbReference type="GO" id="GO:0000727">
    <property type="term" value="P:double-strand break repair via break-induced replication"/>
    <property type="evidence" value="ECO:0007669"/>
    <property type="project" value="UniProtKB-UniRule"/>
</dbReference>
<dbReference type="Gene3D" id="1.10.150.670">
    <property type="entry name" value="Crossover junction endonuclease EME1, DNA-binding domain"/>
    <property type="match status" value="1"/>
</dbReference>
<evidence type="ECO:0000256" key="15">
    <source>
        <dbReference type="RuleBase" id="RU369042"/>
    </source>
</evidence>
<evidence type="ECO:0000256" key="16">
    <source>
        <dbReference type="SAM" id="MobiDB-lite"/>
    </source>
</evidence>
<evidence type="ECO:0000256" key="14">
    <source>
        <dbReference type="ARBA" id="ARBA00023254"/>
    </source>
</evidence>
<dbReference type="InterPro" id="IPR047417">
    <property type="entry name" value="WHD_MUS81"/>
</dbReference>